<evidence type="ECO:0000313" key="2">
    <source>
        <dbReference type="EMBL" id="KAK3753053.1"/>
    </source>
</evidence>
<dbReference type="Proteomes" id="UP001283361">
    <property type="component" value="Unassembled WGS sequence"/>
</dbReference>
<feature type="compositionally biased region" description="Basic and acidic residues" evidence="1">
    <location>
        <begin position="1"/>
        <end position="10"/>
    </location>
</feature>
<evidence type="ECO:0000256" key="1">
    <source>
        <dbReference type="SAM" id="MobiDB-lite"/>
    </source>
</evidence>
<keyword evidence="3" id="KW-1185">Reference proteome</keyword>
<proteinExistence type="predicted"/>
<dbReference type="EMBL" id="JAWDGP010005723">
    <property type="protein sequence ID" value="KAK3753053.1"/>
    <property type="molecule type" value="Genomic_DNA"/>
</dbReference>
<feature type="region of interest" description="Disordered" evidence="1">
    <location>
        <begin position="121"/>
        <end position="164"/>
    </location>
</feature>
<organism evidence="2 3">
    <name type="scientific">Elysia crispata</name>
    <name type="common">lettuce slug</name>
    <dbReference type="NCBI Taxonomy" id="231223"/>
    <lineage>
        <taxon>Eukaryota</taxon>
        <taxon>Metazoa</taxon>
        <taxon>Spiralia</taxon>
        <taxon>Lophotrochozoa</taxon>
        <taxon>Mollusca</taxon>
        <taxon>Gastropoda</taxon>
        <taxon>Heterobranchia</taxon>
        <taxon>Euthyneura</taxon>
        <taxon>Panpulmonata</taxon>
        <taxon>Sacoglossa</taxon>
        <taxon>Placobranchoidea</taxon>
        <taxon>Plakobranchidae</taxon>
        <taxon>Elysia</taxon>
    </lineage>
</organism>
<gene>
    <name evidence="2" type="ORF">RRG08_012237</name>
</gene>
<comment type="caution">
    <text evidence="2">The sequence shown here is derived from an EMBL/GenBank/DDBJ whole genome shotgun (WGS) entry which is preliminary data.</text>
</comment>
<accession>A0AAE0YP97</accession>
<name>A0AAE0YP97_9GAST</name>
<feature type="compositionally biased region" description="Polar residues" evidence="1">
    <location>
        <begin position="154"/>
        <end position="164"/>
    </location>
</feature>
<feature type="region of interest" description="Disordered" evidence="1">
    <location>
        <begin position="1"/>
        <end position="35"/>
    </location>
</feature>
<evidence type="ECO:0000313" key="3">
    <source>
        <dbReference type="Proteomes" id="UP001283361"/>
    </source>
</evidence>
<reference evidence="2" key="1">
    <citation type="journal article" date="2023" name="G3 (Bethesda)">
        <title>A reference genome for the long-term kleptoplast-retaining sea slug Elysia crispata morphotype clarki.</title>
        <authorList>
            <person name="Eastman K.E."/>
            <person name="Pendleton A.L."/>
            <person name="Shaikh M.A."/>
            <person name="Suttiyut T."/>
            <person name="Ogas R."/>
            <person name="Tomko P."/>
            <person name="Gavelis G."/>
            <person name="Widhalm J.R."/>
            <person name="Wisecaver J.H."/>
        </authorList>
    </citation>
    <scope>NUCLEOTIDE SEQUENCE</scope>
    <source>
        <strain evidence="2">ECLA1</strain>
    </source>
</reference>
<feature type="compositionally biased region" description="Polar residues" evidence="1">
    <location>
        <begin position="122"/>
        <end position="133"/>
    </location>
</feature>
<dbReference type="AlphaFoldDB" id="A0AAE0YP97"/>
<protein>
    <submittedName>
        <fullName evidence="2">Uncharacterized protein</fullName>
    </submittedName>
</protein>
<sequence>MENTTDDRAVIDTLSLTLTGEIHGGSEQPPPRRKTAESFLPHRPRFVQIQTGCSSCRGLQQDKDWGLGRGGATRDERGTDQIKATEVRKFAQTGRLSDKCATSVAVTVREMGLTSVFRDSWGLTQTSPSSSPGLTPFSRVRNRLSKPNPHPASPTAQFRRSSAF</sequence>